<accession>A0A1P9WSD7</accession>
<evidence type="ECO:0000256" key="2">
    <source>
        <dbReference type="ARBA" id="ARBA00022475"/>
    </source>
</evidence>
<dbReference type="GO" id="GO:0015171">
    <property type="term" value="F:amino acid transmembrane transporter activity"/>
    <property type="evidence" value="ECO:0007669"/>
    <property type="project" value="TreeGrafter"/>
</dbReference>
<evidence type="ECO:0008006" key="10">
    <source>
        <dbReference type="Google" id="ProtNLM"/>
    </source>
</evidence>
<dbReference type="STRING" id="1178516.AWR27_02435"/>
<dbReference type="RefSeq" id="WP_077129724.1">
    <property type="nucleotide sequence ID" value="NZ_CP014263.1"/>
</dbReference>
<name>A0A1P9WSD7_9BACT</name>
<evidence type="ECO:0000256" key="4">
    <source>
        <dbReference type="ARBA" id="ARBA00022989"/>
    </source>
</evidence>
<feature type="transmembrane region" description="Helical" evidence="6">
    <location>
        <begin position="154"/>
        <end position="174"/>
    </location>
</feature>
<dbReference type="GO" id="GO:0005886">
    <property type="term" value="C:plasma membrane"/>
    <property type="evidence" value="ECO:0007669"/>
    <property type="project" value="UniProtKB-SubCell"/>
</dbReference>
<dbReference type="Pfam" id="PF01810">
    <property type="entry name" value="LysE"/>
    <property type="match status" value="1"/>
</dbReference>
<feature type="chain" id="PRO_5012365624" description="Lysine transporter LysE" evidence="7">
    <location>
        <begin position="22"/>
        <end position="213"/>
    </location>
</feature>
<sequence length="213" mass="23105">MIALFLLVSLISFVGSLHPGAVNVAVAQTTLTRSPRAGLWLALGGSLPEVGYSALAVQGLSQLDTQAAWYMTLQLLSVPVLLLIGVASLRQRPQAITPETGSNTNQLFPFWRGLGLATTNPQLLPYWSAVWLYMSQATIGNQPLVPPDQPGSRWVFAVGAAVGAFSLLAGVVRLANRQRHRITPYLNSPWMNRLTGSFFIGLAVWQLIVQVWS</sequence>
<proteinExistence type="predicted"/>
<keyword evidence="9" id="KW-1185">Reference proteome</keyword>
<feature type="transmembrane region" description="Helical" evidence="6">
    <location>
        <begin position="67"/>
        <end position="89"/>
    </location>
</feature>
<dbReference type="PANTHER" id="PTHR30086">
    <property type="entry name" value="ARGININE EXPORTER PROTEIN ARGO"/>
    <property type="match status" value="1"/>
</dbReference>
<dbReference type="OrthoDB" id="792366at2"/>
<comment type="subcellular location">
    <subcellularLocation>
        <location evidence="1">Cell membrane</location>
        <topology evidence="1">Multi-pass membrane protein</topology>
    </subcellularLocation>
</comment>
<evidence type="ECO:0000256" key="1">
    <source>
        <dbReference type="ARBA" id="ARBA00004651"/>
    </source>
</evidence>
<evidence type="ECO:0000256" key="5">
    <source>
        <dbReference type="ARBA" id="ARBA00023136"/>
    </source>
</evidence>
<keyword evidence="7" id="KW-0732">Signal</keyword>
<keyword evidence="2" id="KW-1003">Cell membrane</keyword>
<dbReference type="EMBL" id="CP014263">
    <property type="protein sequence ID" value="AQG78296.1"/>
    <property type="molecule type" value="Genomic_DNA"/>
</dbReference>
<keyword evidence="3 6" id="KW-0812">Transmembrane</keyword>
<protein>
    <recommendedName>
        <fullName evidence="10">Lysine transporter LysE</fullName>
    </recommendedName>
</protein>
<evidence type="ECO:0000256" key="3">
    <source>
        <dbReference type="ARBA" id="ARBA00022692"/>
    </source>
</evidence>
<dbReference type="Proteomes" id="UP000187941">
    <property type="component" value="Chromosome"/>
</dbReference>
<dbReference type="AlphaFoldDB" id="A0A1P9WSD7"/>
<feature type="transmembrane region" description="Helical" evidence="6">
    <location>
        <begin position="194"/>
        <end position="212"/>
    </location>
</feature>
<gene>
    <name evidence="8" type="ORF">AWR27_02435</name>
</gene>
<feature type="transmembrane region" description="Helical" evidence="6">
    <location>
        <begin position="110"/>
        <end position="134"/>
    </location>
</feature>
<reference evidence="8 9" key="1">
    <citation type="submission" date="2016-01" db="EMBL/GenBank/DDBJ databases">
        <authorList>
            <person name="Oliw E.H."/>
        </authorList>
    </citation>
    <scope>NUCLEOTIDE SEQUENCE [LARGE SCALE GENOMIC DNA]</scope>
    <source>
        <strain evidence="8 9">DY10</strain>
    </source>
</reference>
<organism evidence="8 9">
    <name type="scientific">Spirosoma montaniterrae</name>
    <dbReference type="NCBI Taxonomy" id="1178516"/>
    <lineage>
        <taxon>Bacteria</taxon>
        <taxon>Pseudomonadati</taxon>
        <taxon>Bacteroidota</taxon>
        <taxon>Cytophagia</taxon>
        <taxon>Cytophagales</taxon>
        <taxon>Cytophagaceae</taxon>
        <taxon>Spirosoma</taxon>
    </lineage>
</organism>
<dbReference type="PANTHER" id="PTHR30086:SF20">
    <property type="entry name" value="ARGININE EXPORTER PROTEIN ARGO-RELATED"/>
    <property type="match status" value="1"/>
</dbReference>
<feature type="signal peptide" evidence="7">
    <location>
        <begin position="1"/>
        <end position="21"/>
    </location>
</feature>
<dbReference type="KEGG" id="smon:AWR27_02435"/>
<evidence type="ECO:0000256" key="6">
    <source>
        <dbReference type="SAM" id="Phobius"/>
    </source>
</evidence>
<evidence type="ECO:0000256" key="7">
    <source>
        <dbReference type="SAM" id="SignalP"/>
    </source>
</evidence>
<evidence type="ECO:0000313" key="9">
    <source>
        <dbReference type="Proteomes" id="UP000187941"/>
    </source>
</evidence>
<dbReference type="InterPro" id="IPR001123">
    <property type="entry name" value="LeuE-type"/>
</dbReference>
<keyword evidence="4 6" id="KW-1133">Transmembrane helix</keyword>
<evidence type="ECO:0000313" key="8">
    <source>
        <dbReference type="EMBL" id="AQG78296.1"/>
    </source>
</evidence>
<keyword evidence="5 6" id="KW-0472">Membrane</keyword>